<keyword evidence="3" id="KW-0378">Hydrolase</keyword>
<feature type="compositionally biased region" description="Polar residues" evidence="1">
    <location>
        <begin position="458"/>
        <end position="472"/>
    </location>
</feature>
<accession>A0ABQ9YHZ0</accession>
<dbReference type="CDD" id="cd02257">
    <property type="entry name" value="Peptidase_C19"/>
    <property type="match status" value="2"/>
</dbReference>
<feature type="compositionally biased region" description="Basic residues" evidence="1">
    <location>
        <begin position="580"/>
        <end position="603"/>
    </location>
</feature>
<dbReference type="InterPro" id="IPR028889">
    <property type="entry name" value="USP"/>
</dbReference>
<feature type="region of interest" description="Disordered" evidence="1">
    <location>
        <begin position="432"/>
        <end position="519"/>
    </location>
</feature>
<feature type="domain" description="USP" evidence="2">
    <location>
        <begin position="1"/>
        <end position="805"/>
    </location>
</feature>
<evidence type="ECO:0000256" key="1">
    <source>
        <dbReference type="SAM" id="MobiDB-lite"/>
    </source>
</evidence>
<dbReference type="SUPFAM" id="SSF54001">
    <property type="entry name" value="Cysteine proteinases"/>
    <property type="match status" value="1"/>
</dbReference>
<proteinExistence type="predicted"/>
<dbReference type="InterPro" id="IPR001394">
    <property type="entry name" value="Peptidase_C19_UCH"/>
</dbReference>
<evidence type="ECO:0000259" key="2">
    <source>
        <dbReference type="PROSITE" id="PS50235"/>
    </source>
</evidence>
<organism evidence="3 4">
    <name type="scientific">Blattamonas nauphoetae</name>
    <dbReference type="NCBI Taxonomy" id="2049346"/>
    <lineage>
        <taxon>Eukaryota</taxon>
        <taxon>Metamonada</taxon>
        <taxon>Preaxostyla</taxon>
        <taxon>Oxymonadida</taxon>
        <taxon>Blattamonas</taxon>
    </lineage>
</organism>
<keyword evidence="4" id="KW-1185">Reference proteome</keyword>
<dbReference type="PROSITE" id="PS50235">
    <property type="entry name" value="USP_3"/>
    <property type="match status" value="1"/>
</dbReference>
<dbReference type="Pfam" id="PF00443">
    <property type="entry name" value="UCH"/>
    <property type="match status" value="2"/>
</dbReference>
<dbReference type="Proteomes" id="UP001281761">
    <property type="component" value="Unassembled WGS sequence"/>
</dbReference>
<dbReference type="EMBL" id="JARBJD010000006">
    <property type="protein sequence ID" value="KAK2963382.1"/>
    <property type="molecule type" value="Genomic_DNA"/>
</dbReference>
<dbReference type="InterPro" id="IPR038765">
    <property type="entry name" value="Papain-like_cys_pep_sf"/>
</dbReference>
<protein>
    <submittedName>
        <fullName evidence="3">Ubiquitin carboxyl-terminal hydrolase</fullName>
    </submittedName>
</protein>
<dbReference type="Gene3D" id="3.90.70.10">
    <property type="entry name" value="Cysteine proteinases"/>
    <property type="match status" value="2"/>
</dbReference>
<evidence type="ECO:0000313" key="4">
    <source>
        <dbReference type="Proteomes" id="UP001281761"/>
    </source>
</evidence>
<dbReference type="PANTHER" id="PTHR24006">
    <property type="entry name" value="UBIQUITIN CARBOXYL-TERMINAL HYDROLASE"/>
    <property type="match status" value="1"/>
</dbReference>
<dbReference type="GO" id="GO:0016787">
    <property type="term" value="F:hydrolase activity"/>
    <property type="evidence" value="ECO:0007669"/>
    <property type="project" value="UniProtKB-KW"/>
</dbReference>
<gene>
    <name evidence="3" type="ORF">BLNAU_1424</name>
</gene>
<comment type="caution">
    <text evidence="3">The sequence shown here is derived from an EMBL/GenBank/DDBJ whole genome shotgun (WGS) entry which is preliminary data.</text>
</comment>
<name>A0ABQ9YHZ0_9EUKA</name>
<evidence type="ECO:0000313" key="3">
    <source>
        <dbReference type="EMBL" id="KAK2963382.1"/>
    </source>
</evidence>
<sequence>MQSAPQCQNHHTFNHPFVPPPTQLKCFSSETKTSLFADAVLASPSDLFNPVQQTFGCVVARAHRCLKCQTEVVKHDIERVVNLRFQIEGNDDMEETEPNTLQSEDLLHSNPLPRADHPVSGVFSSEQVALEDLIKTTFQSSLEVFACEHCQHRQAESSSFVSILPQVLVLSVNRFKFDGTSTTKIQTPVIIPRQLDLTPHTRQSTLVPPPLPKLPPLPSITSATAWKKGLSEECASDPRTVEELTTLLEQHLLIKKEDPDSLTPEADTVGDSHLLSLGELMLCGKMLGFDNPTSAARQSSPPSHPLVSSPIYQPPVTRHQTATLTKNVELKPLIPQSTDDEKVRILMSDQLFSFLQRERGVTEITSELDDKFVSFLKKSESFLLDVFDIPSLDQRRQVYRSYGLHFIPKEAWPSQSTESMFPLVDDSSLSFKPSPQLYRPKPRHGIGSVTDQPKRQTRSMTSQVLRTSNTPHSPDRPTSVHLSLHQTNLSLGTPILPRSPAPNTPPMSHHTPSTRPPTISPTISKQFELQQERFVAKRYARAGPQRDALGMLLDDMMNLFETKAEEHSRQLDEVKQGGLQRRKTIPQKQKRKKPTGSKTKRNTSKMGDTELTRTSTESSQSKRQSSRQMIVTQQQATMDEGELGQQLNERGAEEEEMFLNEPSGSLLGGGDEGDEGMLKDEETPTHLSVDLFHHTSEAKPNIEKEVTSIVKPTSPQTTTFQRFSACSDERAFGVEGEIPKYSLSALIVHHSDSVSHGHYKSYVYQVQSKKWRCFNDSRVTETTLDDILVDEEIQKDCYLLFYSRLDSK</sequence>
<feature type="compositionally biased region" description="Low complexity" evidence="1">
    <location>
        <begin position="612"/>
        <end position="628"/>
    </location>
</feature>
<feature type="compositionally biased region" description="Basic and acidic residues" evidence="1">
    <location>
        <begin position="566"/>
        <end position="575"/>
    </location>
</feature>
<dbReference type="InterPro" id="IPR050164">
    <property type="entry name" value="Peptidase_C19"/>
</dbReference>
<feature type="region of interest" description="Disordered" evidence="1">
    <location>
        <begin position="566"/>
        <end position="675"/>
    </location>
</feature>
<feature type="compositionally biased region" description="Polar residues" evidence="1">
    <location>
        <begin position="480"/>
        <end position="491"/>
    </location>
</feature>
<reference evidence="3 4" key="1">
    <citation type="journal article" date="2022" name="bioRxiv">
        <title>Genomics of Preaxostyla Flagellates Illuminates Evolutionary Transitions and the Path Towards Mitochondrial Loss.</title>
        <authorList>
            <person name="Novak L.V.F."/>
            <person name="Treitli S.C."/>
            <person name="Pyrih J."/>
            <person name="Halakuc P."/>
            <person name="Pipaliya S.V."/>
            <person name="Vacek V."/>
            <person name="Brzon O."/>
            <person name="Soukal P."/>
            <person name="Eme L."/>
            <person name="Dacks J.B."/>
            <person name="Karnkowska A."/>
            <person name="Elias M."/>
            <person name="Hampl V."/>
        </authorList>
    </citation>
    <scope>NUCLEOTIDE SEQUENCE [LARGE SCALE GENOMIC DNA]</scope>
    <source>
        <strain evidence="3">NAU3</strain>
        <tissue evidence="3">Gut</tissue>
    </source>
</reference>